<dbReference type="InterPro" id="IPR051675">
    <property type="entry name" value="Endo/Exo/Phosphatase_dom_1"/>
</dbReference>
<dbReference type="PANTHER" id="PTHR21180:SF32">
    <property type="entry name" value="ENDONUCLEASE_EXONUCLEASE_PHOSPHATASE FAMILY DOMAIN-CONTAINING PROTEIN 1"/>
    <property type="match status" value="1"/>
</dbReference>
<sequence>MYKFLKILFLIFLFFTFLSSLFYAQNRIDLNKATAEELESLPGIGPKIAKNIIEYREKFGPFKSVEELLEVKGIGPKKLKRLKKYLKVGKDASILEIPKDEVLEIYYYKDEKGIIHYTHFPETVPEKYKSALKRMK</sequence>
<reference evidence="2" key="1">
    <citation type="submission" date="2022-11" db="EMBL/GenBank/DDBJ databases">
        <title>Candidatus Alkanophaga archaea from heated hydrothermal vent sediment oxidize petroleum alkanes.</title>
        <authorList>
            <person name="Zehnle H."/>
            <person name="Laso-Perez R."/>
            <person name="Lipp J."/>
            <person name="Teske A."/>
            <person name="Wegener G."/>
        </authorList>
    </citation>
    <scope>NUCLEOTIDE SEQUENCE</scope>
    <source>
        <strain evidence="2">MCA70</strain>
    </source>
</reference>
<feature type="domain" description="Helix-hairpin-helix DNA-binding motif class 1" evidence="1">
    <location>
        <begin position="66"/>
        <end position="85"/>
    </location>
</feature>
<proteinExistence type="predicted"/>
<evidence type="ECO:0000313" key="3">
    <source>
        <dbReference type="Proteomes" id="UP001144110"/>
    </source>
</evidence>
<dbReference type="EMBL" id="JAPHEG010000003">
    <property type="protein sequence ID" value="MDF2953455.1"/>
    <property type="molecule type" value="Genomic_DNA"/>
</dbReference>
<dbReference type="Pfam" id="PF12836">
    <property type="entry name" value="HHH_3"/>
    <property type="match status" value="1"/>
</dbReference>
<keyword evidence="2" id="KW-0238">DNA-binding</keyword>
<dbReference type="GO" id="GO:0015628">
    <property type="term" value="P:protein secretion by the type II secretion system"/>
    <property type="evidence" value="ECO:0007669"/>
    <property type="project" value="TreeGrafter"/>
</dbReference>
<dbReference type="AlphaFoldDB" id="A0AAE3P3U2"/>
<dbReference type="InterPro" id="IPR010994">
    <property type="entry name" value="RuvA_2-like"/>
</dbReference>
<evidence type="ECO:0000313" key="2">
    <source>
        <dbReference type="EMBL" id="MDF2953455.1"/>
    </source>
</evidence>
<evidence type="ECO:0000259" key="1">
    <source>
        <dbReference type="SMART" id="SM00278"/>
    </source>
</evidence>
<dbReference type="GO" id="GO:0006281">
    <property type="term" value="P:DNA repair"/>
    <property type="evidence" value="ECO:0007669"/>
    <property type="project" value="InterPro"/>
</dbReference>
<feature type="domain" description="Helix-hairpin-helix DNA-binding motif class 1" evidence="1">
    <location>
        <begin position="36"/>
        <end position="55"/>
    </location>
</feature>
<accession>A0AAE3P3U2</accession>
<dbReference type="SUPFAM" id="SSF47781">
    <property type="entry name" value="RuvA domain 2-like"/>
    <property type="match status" value="1"/>
</dbReference>
<organism evidence="2 3">
    <name type="scientific">Candidatus Thermodesulfobacterium syntrophicum</name>
    <dbReference type="NCBI Taxonomy" id="3060442"/>
    <lineage>
        <taxon>Bacteria</taxon>
        <taxon>Pseudomonadati</taxon>
        <taxon>Thermodesulfobacteriota</taxon>
        <taxon>Thermodesulfobacteria</taxon>
        <taxon>Thermodesulfobacteriales</taxon>
        <taxon>Thermodesulfobacteriaceae</taxon>
        <taxon>Thermodesulfobacterium</taxon>
    </lineage>
</organism>
<dbReference type="InterPro" id="IPR003583">
    <property type="entry name" value="Hlx-hairpin-Hlx_DNA-bd_motif"/>
</dbReference>
<gene>
    <name evidence="2" type="ORF">OD816_000700</name>
</gene>
<protein>
    <submittedName>
        <fullName evidence="2">DNA uptake protein ComE or related DNA-binding protein</fullName>
    </submittedName>
</protein>
<dbReference type="InterPro" id="IPR004509">
    <property type="entry name" value="Competence_ComEA_HhH"/>
</dbReference>
<name>A0AAE3P3U2_9BACT</name>
<dbReference type="GO" id="GO:0003677">
    <property type="term" value="F:DNA binding"/>
    <property type="evidence" value="ECO:0007669"/>
    <property type="project" value="UniProtKB-KW"/>
</dbReference>
<dbReference type="Proteomes" id="UP001144110">
    <property type="component" value="Unassembled WGS sequence"/>
</dbReference>
<comment type="caution">
    <text evidence="2">The sequence shown here is derived from an EMBL/GenBank/DDBJ whole genome shotgun (WGS) entry which is preliminary data.</text>
</comment>
<dbReference type="Gene3D" id="1.10.150.320">
    <property type="entry name" value="Photosystem II 12 kDa extrinsic protein"/>
    <property type="match status" value="1"/>
</dbReference>
<dbReference type="SMART" id="SM00278">
    <property type="entry name" value="HhH1"/>
    <property type="match status" value="2"/>
</dbReference>
<dbReference type="NCBIfam" id="TIGR00426">
    <property type="entry name" value="competence protein ComEA helix-hairpin-helix repeat region"/>
    <property type="match status" value="1"/>
</dbReference>
<dbReference type="PANTHER" id="PTHR21180">
    <property type="entry name" value="ENDONUCLEASE/EXONUCLEASE/PHOSPHATASE FAMILY DOMAIN-CONTAINING PROTEIN 1"/>
    <property type="match status" value="1"/>
</dbReference>
<dbReference type="GO" id="GO:0015627">
    <property type="term" value="C:type II protein secretion system complex"/>
    <property type="evidence" value="ECO:0007669"/>
    <property type="project" value="TreeGrafter"/>
</dbReference>